<dbReference type="Pfam" id="PF06496">
    <property type="entry name" value="DUF1097"/>
    <property type="match status" value="1"/>
</dbReference>
<reference evidence="3 4" key="1">
    <citation type="submission" date="2019-09" db="EMBL/GenBank/DDBJ databases">
        <title>Draft genome sequencing of Hungatella hathewayi 123Y-2.</title>
        <authorList>
            <person name="Lv Q."/>
            <person name="Li S."/>
        </authorList>
    </citation>
    <scope>NUCLEOTIDE SEQUENCE [LARGE SCALE GENOMIC DNA]</scope>
    <source>
        <strain evidence="3 4">123Y-2</strain>
    </source>
</reference>
<organism evidence="3 4">
    <name type="scientific">Hungatella hathewayi</name>
    <dbReference type="NCBI Taxonomy" id="154046"/>
    <lineage>
        <taxon>Bacteria</taxon>
        <taxon>Bacillati</taxon>
        <taxon>Bacillota</taxon>
        <taxon>Clostridia</taxon>
        <taxon>Lachnospirales</taxon>
        <taxon>Lachnospiraceae</taxon>
        <taxon>Hungatella</taxon>
    </lineage>
</organism>
<comment type="caution">
    <text evidence="3">The sequence shown here is derived from an EMBL/GenBank/DDBJ whole genome shotgun (WGS) entry which is preliminary data.</text>
</comment>
<feature type="transmembrane region" description="Helical" evidence="1">
    <location>
        <begin position="55"/>
        <end position="73"/>
    </location>
</feature>
<gene>
    <name evidence="3" type="ORF">GNE07_04125</name>
</gene>
<feature type="transmembrane region" description="Helical" evidence="1">
    <location>
        <begin position="137"/>
        <end position="160"/>
    </location>
</feature>
<feature type="signal peptide" evidence="2">
    <location>
        <begin position="1"/>
        <end position="23"/>
    </location>
</feature>
<sequence>MKNRLLWARVIGLSLLPAFWAVAASLAGFTTAAVAMLSATVVVPCAKTRKEYVQMTAGFTFGAIFGYFTNWLFDIMPGNSLVYVPIILVVVVAVMIIIQYYAADIANLFGWLASFSIMLALLGVTEKSQWNFMTFQLYIAMLVGIWFFAFAGGFLQSLIIGKQEVEK</sequence>
<accession>A0AAW9WCW8</accession>
<dbReference type="RefSeq" id="WP_155560710.1">
    <property type="nucleotide sequence ID" value="NZ_JANHBH010000001.1"/>
</dbReference>
<evidence type="ECO:0000256" key="2">
    <source>
        <dbReference type="SAM" id="SignalP"/>
    </source>
</evidence>
<keyword evidence="1" id="KW-1133">Transmembrane helix</keyword>
<feature type="transmembrane region" description="Helical" evidence="1">
    <location>
        <begin position="108"/>
        <end position="125"/>
    </location>
</feature>
<keyword evidence="2" id="KW-0732">Signal</keyword>
<protein>
    <submittedName>
        <fullName evidence="3">DUF1097 domain-containing protein</fullName>
    </submittedName>
</protein>
<evidence type="ECO:0000313" key="4">
    <source>
        <dbReference type="Proteomes" id="UP000434223"/>
    </source>
</evidence>
<name>A0AAW9WCW8_9FIRM</name>
<dbReference type="AlphaFoldDB" id="A0AAW9WCW8"/>
<keyword evidence="1" id="KW-0812">Transmembrane</keyword>
<proteinExistence type="predicted"/>
<dbReference type="Proteomes" id="UP000434223">
    <property type="component" value="Unassembled WGS sequence"/>
</dbReference>
<evidence type="ECO:0000313" key="3">
    <source>
        <dbReference type="EMBL" id="MUB62258.1"/>
    </source>
</evidence>
<dbReference type="EMBL" id="WNME01000002">
    <property type="protein sequence ID" value="MUB62258.1"/>
    <property type="molecule type" value="Genomic_DNA"/>
</dbReference>
<feature type="chain" id="PRO_5044004482" evidence="2">
    <location>
        <begin position="24"/>
        <end position="167"/>
    </location>
</feature>
<evidence type="ECO:0000256" key="1">
    <source>
        <dbReference type="SAM" id="Phobius"/>
    </source>
</evidence>
<keyword evidence="1" id="KW-0472">Membrane</keyword>
<dbReference type="InterPro" id="IPR009476">
    <property type="entry name" value="DUF1097"/>
</dbReference>
<feature type="transmembrane region" description="Helical" evidence="1">
    <location>
        <begin position="80"/>
        <end position="102"/>
    </location>
</feature>